<accession>A0ABW7YR07</accession>
<proteinExistence type="predicted"/>
<gene>
    <name evidence="2" type="ORF">ACIBG2_06055</name>
</gene>
<protein>
    <recommendedName>
        <fullName evidence="1">Ig-like domain-containing protein</fullName>
    </recommendedName>
</protein>
<dbReference type="Gene3D" id="2.60.40.1080">
    <property type="match status" value="1"/>
</dbReference>
<reference evidence="2 3" key="1">
    <citation type="submission" date="2024-10" db="EMBL/GenBank/DDBJ databases">
        <title>The Natural Products Discovery Center: Release of the First 8490 Sequenced Strains for Exploring Actinobacteria Biosynthetic Diversity.</title>
        <authorList>
            <person name="Kalkreuter E."/>
            <person name="Kautsar S.A."/>
            <person name="Yang D."/>
            <person name="Bader C.D."/>
            <person name="Teijaro C.N."/>
            <person name="Fluegel L."/>
            <person name="Davis C.M."/>
            <person name="Simpson J.R."/>
            <person name="Lauterbach L."/>
            <person name="Steele A.D."/>
            <person name="Gui C."/>
            <person name="Meng S."/>
            <person name="Li G."/>
            <person name="Viehrig K."/>
            <person name="Ye F."/>
            <person name="Su P."/>
            <person name="Kiefer A.F."/>
            <person name="Nichols A."/>
            <person name="Cepeda A.J."/>
            <person name="Yan W."/>
            <person name="Fan B."/>
            <person name="Jiang Y."/>
            <person name="Adhikari A."/>
            <person name="Zheng C.-J."/>
            <person name="Schuster L."/>
            <person name="Cowan T.M."/>
            <person name="Smanski M.J."/>
            <person name="Chevrette M.G."/>
            <person name="De Carvalho L.P.S."/>
            <person name="Shen B."/>
        </authorList>
    </citation>
    <scope>NUCLEOTIDE SEQUENCE [LARGE SCALE GENOMIC DNA]</scope>
    <source>
        <strain evidence="2 3">NPDC050545</strain>
    </source>
</reference>
<dbReference type="RefSeq" id="WP_397079428.1">
    <property type="nucleotide sequence ID" value="NZ_JBITGY010000002.1"/>
</dbReference>
<sequence length="97" mass="9976">MQMNTGQKVTVTCDTEDAAGYDTVETIDWSLDNADVATLQVSEDTRTCTVVSGAPGSAVLTATITSMDPPLSATLAVDVVPAGTATIELVPGEPMDE</sequence>
<keyword evidence="3" id="KW-1185">Reference proteome</keyword>
<comment type="caution">
    <text evidence="2">The sequence shown here is derived from an EMBL/GenBank/DDBJ whole genome shotgun (WGS) entry which is preliminary data.</text>
</comment>
<dbReference type="InterPro" id="IPR007110">
    <property type="entry name" value="Ig-like_dom"/>
</dbReference>
<evidence type="ECO:0000259" key="1">
    <source>
        <dbReference type="PROSITE" id="PS50835"/>
    </source>
</evidence>
<feature type="domain" description="Ig-like" evidence="1">
    <location>
        <begin position="1"/>
        <end position="65"/>
    </location>
</feature>
<organism evidence="2 3">
    <name type="scientific">Nonomuraea typhae</name>
    <dbReference type="NCBI Taxonomy" id="2603600"/>
    <lineage>
        <taxon>Bacteria</taxon>
        <taxon>Bacillati</taxon>
        <taxon>Actinomycetota</taxon>
        <taxon>Actinomycetes</taxon>
        <taxon>Streptosporangiales</taxon>
        <taxon>Streptosporangiaceae</taxon>
        <taxon>Nonomuraea</taxon>
    </lineage>
</organism>
<dbReference type="EMBL" id="JBITGY010000002">
    <property type="protein sequence ID" value="MFI6496924.1"/>
    <property type="molecule type" value="Genomic_DNA"/>
</dbReference>
<evidence type="ECO:0000313" key="2">
    <source>
        <dbReference type="EMBL" id="MFI6496924.1"/>
    </source>
</evidence>
<evidence type="ECO:0000313" key="3">
    <source>
        <dbReference type="Proteomes" id="UP001612741"/>
    </source>
</evidence>
<dbReference type="PROSITE" id="PS50835">
    <property type="entry name" value="IG_LIKE"/>
    <property type="match status" value="1"/>
</dbReference>
<name>A0ABW7YR07_9ACTN</name>
<dbReference type="Proteomes" id="UP001612741">
    <property type="component" value="Unassembled WGS sequence"/>
</dbReference>